<evidence type="ECO:0000256" key="8">
    <source>
        <dbReference type="ARBA" id="ARBA00023170"/>
    </source>
</evidence>
<evidence type="ECO:0000256" key="9">
    <source>
        <dbReference type="ARBA" id="ARBA00023180"/>
    </source>
</evidence>
<dbReference type="PRINTS" id="PR00258">
    <property type="entry name" value="SPERACTRCPTR"/>
</dbReference>
<feature type="signal peptide" evidence="14">
    <location>
        <begin position="1"/>
        <end position="18"/>
    </location>
</feature>
<keyword evidence="6" id="KW-0472">Membrane</keyword>
<feature type="domain" description="SRCR" evidence="15">
    <location>
        <begin position="824"/>
        <end position="924"/>
    </location>
</feature>
<feature type="disulfide bond" evidence="13">
    <location>
        <begin position="422"/>
        <end position="432"/>
    </location>
</feature>
<comment type="function">
    <text evidence="10">Binds to extracellular matrix proteins. Binds to pathogen-associated molecular patterns (PAMPs) present on the cell walls of Gram-positive and Gram-negative bacteria and fungi, behaving as a pattern recognition receptor (PRR). Induces bacterial and fungal aggregation and subsequent inhibition of PAMP-induced cytokine release. Does not possess intrinsic bactericidal activity. May play a role in the innate defense and homeostasis of certain epithelial surfaces.</text>
</comment>
<reference evidence="17 18" key="1">
    <citation type="journal article" date="2018" name="Nat. Ecol. Evol.">
        <title>Shark genomes provide insights into elasmobranch evolution and the origin of vertebrates.</title>
        <authorList>
            <person name="Hara Y"/>
            <person name="Yamaguchi K"/>
            <person name="Onimaru K"/>
            <person name="Kadota M"/>
            <person name="Koyanagi M"/>
            <person name="Keeley SD"/>
            <person name="Tatsumi K"/>
            <person name="Tanaka K"/>
            <person name="Motone F"/>
            <person name="Kageyama Y"/>
            <person name="Nozu R"/>
            <person name="Adachi N"/>
            <person name="Nishimura O"/>
            <person name="Nakagawa R"/>
            <person name="Tanegashima C"/>
            <person name="Kiyatake I"/>
            <person name="Matsumoto R"/>
            <person name="Murakumo K"/>
            <person name="Nishida K"/>
            <person name="Terakita A"/>
            <person name="Kuratani S"/>
            <person name="Sato K"/>
            <person name="Hyodo S Kuraku.S."/>
        </authorList>
    </citation>
    <scope>NUCLEOTIDE SEQUENCE [LARGE SCALE GENOMIC DNA]</scope>
</reference>
<dbReference type="EMBL" id="BEZZ01002040">
    <property type="protein sequence ID" value="GCC21071.1"/>
    <property type="molecule type" value="Genomic_DNA"/>
</dbReference>
<evidence type="ECO:0000256" key="10">
    <source>
        <dbReference type="ARBA" id="ARBA00058074"/>
    </source>
</evidence>
<feature type="disulfide bond" evidence="13">
    <location>
        <begin position="378"/>
        <end position="442"/>
    </location>
</feature>
<dbReference type="OrthoDB" id="536948at2759"/>
<evidence type="ECO:0000259" key="15">
    <source>
        <dbReference type="PROSITE" id="PS50287"/>
    </source>
</evidence>
<dbReference type="FunFam" id="3.10.250.10:FF:000016">
    <property type="entry name" value="Scavenger receptor cysteine-rich protein type 12"/>
    <property type="match status" value="7"/>
</dbReference>
<dbReference type="InterPro" id="IPR003599">
    <property type="entry name" value="Ig_sub"/>
</dbReference>
<keyword evidence="3 14" id="KW-0732">Signal</keyword>
<dbReference type="FunFam" id="3.10.250.10:FF:000002">
    <property type="entry name" value="Scavenger receptor cysteine-rich type 1 protein M130"/>
    <property type="match status" value="4"/>
</dbReference>
<feature type="chain" id="PRO_5019091780" description="Soluble scavenger receptor cysteine-rich domain-containing protein SSC5D" evidence="14">
    <location>
        <begin position="19"/>
        <end position="1083"/>
    </location>
</feature>
<evidence type="ECO:0000259" key="16">
    <source>
        <dbReference type="PROSITE" id="PS50835"/>
    </source>
</evidence>
<gene>
    <name evidence="17" type="ORF">chiPu_0019538</name>
</gene>
<feature type="disulfide bond" evidence="13">
    <location>
        <begin position="496"/>
        <end position="557"/>
    </location>
</feature>
<dbReference type="InterPro" id="IPR007110">
    <property type="entry name" value="Ig-like_dom"/>
</dbReference>
<keyword evidence="4" id="KW-0677">Repeat</keyword>
<feature type="disulfide bond" evidence="13">
    <location>
        <begin position="862"/>
        <end position="923"/>
    </location>
</feature>
<evidence type="ECO:0000256" key="11">
    <source>
        <dbReference type="ARBA" id="ARBA00064153"/>
    </source>
</evidence>
<evidence type="ECO:0000256" key="2">
    <source>
        <dbReference type="ARBA" id="ARBA00022692"/>
    </source>
</evidence>
<feature type="domain" description="SRCR" evidence="15">
    <location>
        <begin position="702"/>
        <end position="802"/>
    </location>
</feature>
<keyword evidence="9" id="KW-0325">Glycoprotein</keyword>
<keyword evidence="5" id="KW-1133">Transmembrane helix</keyword>
<keyword evidence="2" id="KW-0812">Transmembrane</keyword>
<dbReference type="InterPro" id="IPR001190">
    <property type="entry name" value="SRCR"/>
</dbReference>
<comment type="caution">
    <text evidence="17">The sequence shown here is derived from an EMBL/GenBank/DDBJ whole genome shotgun (WGS) entry which is preliminary data.</text>
</comment>
<feature type="domain" description="SRCR" evidence="15">
    <location>
        <begin position="929"/>
        <end position="985"/>
    </location>
</feature>
<feature type="disulfide bond" evidence="13">
    <location>
        <begin position="269"/>
        <end position="330"/>
    </location>
</feature>
<dbReference type="FunFam" id="3.10.250.10:FF:000009">
    <property type="entry name" value="WC1"/>
    <property type="match status" value="1"/>
</dbReference>
<dbReference type="FunFam" id="3.10.250.10:FF:000007">
    <property type="entry name" value="Soluble scavenger receptor cysteine-rich domain-containing protein SSC5D"/>
    <property type="match status" value="1"/>
</dbReference>
<proteinExistence type="predicted"/>
<protein>
    <recommendedName>
        <fullName evidence="12">Soluble scavenger receptor cysteine-rich domain-containing protein SSC5D</fullName>
    </recommendedName>
</protein>
<comment type="subcellular location">
    <subcellularLocation>
        <location evidence="1">Membrane</location>
        <topology evidence="1">Single-pass membrane protein</topology>
    </subcellularLocation>
</comment>
<comment type="subunit">
    <text evidence="11">Interacts with LGALS1 and laminin.</text>
</comment>
<dbReference type="Pfam" id="PF13895">
    <property type="entry name" value="Ig_2"/>
    <property type="match status" value="1"/>
</dbReference>
<dbReference type="Proteomes" id="UP000287033">
    <property type="component" value="Unassembled WGS sequence"/>
</dbReference>
<dbReference type="AlphaFoldDB" id="A0A401RSH5"/>
<feature type="disulfide bond" evidence="13">
    <location>
        <begin position="849"/>
        <end position="913"/>
    </location>
</feature>
<comment type="caution">
    <text evidence="13">Lacks conserved residue(s) required for the propagation of feature annotation.</text>
</comment>
<feature type="disulfide bond" evidence="13">
    <location>
        <begin position="151"/>
        <end position="215"/>
    </location>
</feature>
<dbReference type="Gene3D" id="3.10.250.10">
    <property type="entry name" value="SRCR-like domain"/>
    <property type="match status" value="13"/>
</dbReference>
<dbReference type="Gene3D" id="2.60.40.10">
    <property type="entry name" value="Immunoglobulins"/>
    <property type="match status" value="1"/>
</dbReference>
<evidence type="ECO:0000256" key="4">
    <source>
        <dbReference type="ARBA" id="ARBA00022737"/>
    </source>
</evidence>
<feature type="domain" description="SRCR" evidence="15">
    <location>
        <begin position="458"/>
        <end position="558"/>
    </location>
</feature>
<evidence type="ECO:0000256" key="1">
    <source>
        <dbReference type="ARBA" id="ARBA00004167"/>
    </source>
</evidence>
<dbReference type="OMA" id="VNSDDRC"/>
<dbReference type="InterPro" id="IPR013783">
    <property type="entry name" value="Ig-like_fold"/>
</dbReference>
<accession>A0A401RSH5</accession>
<dbReference type="PROSITE" id="PS50287">
    <property type="entry name" value="SRCR_2"/>
    <property type="match status" value="9"/>
</dbReference>
<evidence type="ECO:0000256" key="14">
    <source>
        <dbReference type="SAM" id="SignalP"/>
    </source>
</evidence>
<feature type="disulfide bond" evidence="13">
    <location>
        <begin position="46"/>
        <end position="110"/>
    </location>
</feature>
<feature type="disulfide bond" evidence="13">
    <location>
        <begin position="164"/>
        <end position="225"/>
    </location>
</feature>
<dbReference type="GO" id="GO:0016020">
    <property type="term" value="C:membrane"/>
    <property type="evidence" value="ECO:0007669"/>
    <property type="project" value="UniProtKB-SubCell"/>
</dbReference>
<name>A0A401RSH5_CHIPU</name>
<feature type="disulfide bond" evidence="13">
    <location>
        <begin position="391"/>
        <end position="452"/>
    </location>
</feature>
<feature type="disulfide bond" evidence="13">
    <location>
        <begin position="740"/>
        <end position="801"/>
    </location>
</feature>
<feature type="domain" description="SRCR" evidence="15">
    <location>
        <begin position="21"/>
        <end position="121"/>
    </location>
</feature>
<dbReference type="PANTHER" id="PTHR19331:SF487">
    <property type="entry name" value="SOLUBLE SCAVENGER RECEPTOR CYSTEINE-RICH DOMAIN-CONTAINING PROTEIN SSC5D"/>
    <property type="match status" value="1"/>
</dbReference>
<evidence type="ECO:0000256" key="5">
    <source>
        <dbReference type="ARBA" id="ARBA00022989"/>
    </source>
</evidence>
<evidence type="ECO:0000313" key="17">
    <source>
        <dbReference type="EMBL" id="GCC21071.1"/>
    </source>
</evidence>
<dbReference type="InterPro" id="IPR036179">
    <property type="entry name" value="Ig-like_dom_sf"/>
</dbReference>
<organism evidence="17 18">
    <name type="scientific">Chiloscyllium punctatum</name>
    <name type="common">Brownbanded bambooshark</name>
    <name type="synonym">Hemiscyllium punctatum</name>
    <dbReference type="NCBI Taxonomy" id="137246"/>
    <lineage>
        <taxon>Eukaryota</taxon>
        <taxon>Metazoa</taxon>
        <taxon>Chordata</taxon>
        <taxon>Craniata</taxon>
        <taxon>Vertebrata</taxon>
        <taxon>Chondrichthyes</taxon>
        <taxon>Elasmobranchii</taxon>
        <taxon>Galeomorphii</taxon>
        <taxon>Galeoidea</taxon>
        <taxon>Orectolobiformes</taxon>
        <taxon>Hemiscylliidae</taxon>
        <taxon>Chiloscyllium</taxon>
    </lineage>
</organism>
<feature type="disulfide bond" evidence="13">
    <location>
        <begin position="618"/>
        <end position="679"/>
    </location>
</feature>
<dbReference type="PROSITE" id="PS50835">
    <property type="entry name" value="IG_LIKE"/>
    <property type="match status" value="1"/>
</dbReference>
<feature type="domain" description="SRCR" evidence="15">
    <location>
        <begin position="353"/>
        <end position="453"/>
    </location>
</feature>
<evidence type="ECO:0000256" key="3">
    <source>
        <dbReference type="ARBA" id="ARBA00022729"/>
    </source>
</evidence>
<feature type="disulfide bond" evidence="13">
    <location>
        <begin position="59"/>
        <end position="120"/>
    </location>
</feature>
<keyword evidence="8" id="KW-0675">Receptor</keyword>
<sequence>MLLLTVFLAIQQTLLSQGSDVRLVNSDDRCSGRVEIFHDGSWGTICDDGWDLTDATVLCKELQCGPALSVHGSAWFGEGTGKIWMDDVSCGGTESHLRSCSFSGWGTNNCGHGEDAGVICNPGSGVRLVNSNDRCSGRVEIFHDGSWGTVCDDGWDLTDATVLCKELQCGPALSVHGSARFGEGTDKIWMDDVSCEGTESHLRSCSFSGWGTNNCGHGEDAGVTCNPGSGVRLVNSDDRCSGRVEIFHDGSWGTVCDDGWDLADATVLCKELQCGPVLSVHGSARFGEGLDVRLVNSDDRCSGRVEIFHDGSWGTVCDDGWDLTDATVLCKELQCGPALSVHGSARFGPGSGVRLVNSDNRCSGRVEIFHNGSWGTVCDDGWDLTDATVLCKELQCGPTLSVHGSARFGEGTGKIWMDDVSCVGTESHLRSCSFPGWGAHNCGHSEDAGVICNPGSDVRLVNSDDRCSGRVEIFHDGSWGTVCDDGWDLTDATVLCKELQCGPALSVHGSARFGPGLDVRLVNSDDRCSGRVEIFHNGSWGTVCDDGWDLTDATVLCKELQCGPALSVHGSAQFGQGSDVRLVNSDDRCSGRVEIFHNGSWGTVCDDGWDLTDATVLCKELQCGPALSVHGSVRFGPGSNARLVNSDDRCSGRVEIFHNGSWGTVCDDGWDLTDATVLCKELQCGHALSVHSSARFGPGSDARLVNSDDRCSGRVEIFHNGSWGTVCDDGWDLTDATVLCKELQCGPAQSVHGSAQFGQGSGVRLVNSDDRCSGRVEIFHNGSWGTVCDDGWDLTDATVLCKELQCGPALSVHSNARFGEGSGVRLVNSDDGCSGRVEIFHNGSWGTVCDDGWDLTDATVLCKELQCGPALSVHGSTQFGPGTGKIWMDDVSCEGTESQLRSCSFSGWGTHNCGHGEDAGVICNPGSDVRLVSSDDGCSGRVEIFHNGSWGTICDDGWDLTDATVLCKELQCGPALSVHSSAQFGPDSSMEPTISVSPSFTLYVAGDSLTINCTVPQSNLTGHLELLKDSNSVTIGQGALTYVIENVSTSDQGSYQCSYRIEVAKQWSPSSLSQPVEIVVTSE</sequence>
<keyword evidence="18" id="KW-1185">Reference proteome</keyword>
<feature type="domain" description="SRCR" evidence="15">
    <location>
        <begin position="580"/>
        <end position="680"/>
    </location>
</feature>
<keyword evidence="7 13" id="KW-1015">Disulfide bond</keyword>
<evidence type="ECO:0000256" key="7">
    <source>
        <dbReference type="ARBA" id="ARBA00023157"/>
    </source>
</evidence>
<feature type="disulfide bond" evidence="13">
    <location>
        <begin position="195"/>
        <end position="205"/>
    </location>
</feature>
<dbReference type="SMART" id="SM00202">
    <property type="entry name" value="SR"/>
    <property type="match status" value="9"/>
</dbReference>
<evidence type="ECO:0000256" key="6">
    <source>
        <dbReference type="ARBA" id="ARBA00023136"/>
    </source>
</evidence>
<dbReference type="PANTHER" id="PTHR19331">
    <property type="entry name" value="SCAVENGER RECEPTOR DOMAIN-CONTAINING"/>
    <property type="match status" value="1"/>
</dbReference>
<feature type="domain" description="SRCR" evidence="15">
    <location>
        <begin position="126"/>
        <end position="226"/>
    </location>
</feature>
<dbReference type="SUPFAM" id="SSF48726">
    <property type="entry name" value="Immunoglobulin"/>
    <property type="match status" value="1"/>
</dbReference>
<dbReference type="SUPFAM" id="SSF56487">
    <property type="entry name" value="SRCR-like"/>
    <property type="match status" value="13"/>
</dbReference>
<feature type="domain" description="Ig-like" evidence="16">
    <location>
        <begin position="992"/>
        <end position="1073"/>
    </location>
</feature>
<dbReference type="STRING" id="137246.A0A401RSH5"/>
<feature type="domain" description="SRCR" evidence="15">
    <location>
        <begin position="231"/>
        <end position="331"/>
    </location>
</feature>
<evidence type="ECO:0000313" key="18">
    <source>
        <dbReference type="Proteomes" id="UP000287033"/>
    </source>
</evidence>
<dbReference type="SMART" id="SM00409">
    <property type="entry name" value="IG"/>
    <property type="match status" value="1"/>
</dbReference>
<feature type="disulfide bond" evidence="13">
    <location>
        <begin position="893"/>
        <end position="903"/>
    </location>
</feature>
<evidence type="ECO:0000256" key="12">
    <source>
        <dbReference type="ARBA" id="ARBA00069168"/>
    </source>
</evidence>
<dbReference type="InterPro" id="IPR036772">
    <property type="entry name" value="SRCR-like_dom_sf"/>
</dbReference>
<dbReference type="Pfam" id="PF00530">
    <property type="entry name" value="SRCR"/>
    <property type="match status" value="9"/>
</dbReference>
<evidence type="ECO:0000256" key="13">
    <source>
        <dbReference type="PROSITE-ProRule" id="PRU00196"/>
    </source>
</evidence>
<feature type="disulfide bond" evidence="13">
    <location>
        <begin position="90"/>
        <end position="100"/>
    </location>
</feature>